<organism evidence="2 3">
    <name type="scientific">Phanerochaete sordida</name>
    <dbReference type="NCBI Taxonomy" id="48140"/>
    <lineage>
        <taxon>Eukaryota</taxon>
        <taxon>Fungi</taxon>
        <taxon>Dikarya</taxon>
        <taxon>Basidiomycota</taxon>
        <taxon>Agaricomycotina</taxon>
        <taxon>Agaricomycetes</taxon>
        <taxon>Polyporales</taxon>
        <taxon>Phanerochaetaceae</taxon>
        <taxon>Phanerochaete</taxon>
    </lineage>
</organism>
<dbReference type="Proteomes" id="UP000703269">
    <property type="component" value="Unassembled WGS sequence"/>
</dbReference>
<accession>A0A9P3LLG9</accession>
<comment type="caution">
    <text evidence="2">The sequence shown here is derived from an EMBL/GenBank/DDBJ whole genome shotgun (WGS) entry which is preliminary data.</text>
</comment>
<dbReference type="AlphaFoldDB" id="A0A9P3LLG9"/>
<name>A0A9P3LLG9_9APHY</name>
<evidence type="ECO:0000313" key="3">
    <source>
        <dbReference type="Proteomes" id="UP000703269"/>
    </source>
</evidence>
<proteinExistence type="predicted"/>
<feature type="region of interest" description="Disordered" evidence="1">
    <location>
        <begin position="44"/>
        <end position="78"/>
    </location>
</feature>
<gene>
    <name evidence="2" type="ORF">PsYK624_156390</name>
</gene>
<sequence length="78" mass="8290">MDEHADDLGDVVRPFGAVSGAGTHDDGGLNIRVVLCMDAKGAGTPTVQKMRSRAPWRPAPRRASRRGHELVCGAPERG</sequence>
<reference evidence="2 3" key="1">
    <citation type="submission" date="2021-08" db="EMBL/GenBank/DDBJ databases">
        <title>Draft Genome Sequence of Phanerochaete sordida strain YK-624.</title>
        <authorList>
            <person name="Mori T."/>
            <person name="Dohra H."/>
            <person name="Suzuki T."/>
            <person name="Kawagishi H."/>
            <person name="Hirai H."/>
        </authorList>
    </citation>
    <scope>NUCLEOTIDE SEQUENCE [LARGE SCALE GENOMIC DNA]</scope>
    <source>
        <strain evidence="2 3">YK-624</strain>
    </source>
</reference>
<feature type="compositionally biased region" description="Basic residues" evidence="1">
    <location>
        <begin position="50"/>
        <end position="65"/>
    </location>
</feature>
<protein>
    <submittedName>
        <fullName evidence="2">Uncharacterized protein</fullName>
    </submittedName>
</protein>
<evidence type="ECO:0000256" key="1">
    <source>
        <dbReference type="SAM" id="MobiDB-lite"/>
    </source>
</evidence>
<evidence type="ECO:0000313" key="2">
    <source>
        <dbReference type="EMBL" id="GJE99385.1"/>
    </source>
</evidence>
<keyword evidence="3" id="KW-1185">Reference proteome</keyword>
<dbReference type="EMBL" id="BPQB01000108">
    <property type="protein sequence ID" value="GJE99385.1"/>
    <property type="molecule type" value="Genomic_DNA"/>
</dbReference>